<name>A0A316TYW8_9BASI</name>
<evidence type="ECO:0000313" key="3">
    <source>
        <dbReference type="EMBL" id="PWN17898.1"/>
    </source>
</evidence>
<dbReference type="CDD" id="cd05288">
    <property type="entry name" value="PGDH"/>
    <property type="match status" value="1"/>
</dbReference>
<dbReference type="FunFam" id="3.40.50.720:FF:000121">
    <property type="entry name" value="Prostaglandin reductase 2"/>
    <property type="match status" value="1"/>
</dbReference>
<dbReference type="InterPro" id="IPR020843">
    <property type="entry name" value="ER"/>
</dbReference>
<feature type="domain" description="Enoyl reductase (ER)" evidence="2">
    <location>
        <begin position="55"/>
        <end position="356"/>
    </location>
</feature>
<dbReference type="GO" id="GO:0016628">
    <property type="term" value="F:oxidoreductase activity, acting on the CH-CH group of donors, NAD or NADP as acceptor"/>
    <property type="evidence" value="ECO:0007669"/>
    <property type="project" value="InterPro"/>
</dbReference>
<evidence type="ECO:0000256" key="1">
    <source>
        <dbReference type="ARBA" id="ARBA00023002"/>
    </source>
</evidence>
<dbReference type="Pfam" id="PF16884">
    <property type="entry name" value="ADH_N_2"/>
    <property type="match status" value="1"/>
</dbReference>
<dbReference type="InterPro" id="IPR036291">
    <property type="entry name" value="NAD(P)-bd_dom_sf"/>
</dbReference>
<dbReference type="PANTHER" id="PTHR43205">
    <property type="entry name" value="PROSTAGLANDIN REDUCTASE"/>
    <property type="match status" value="1"/>
</dbReference>
<reference evidence="3 4" key="1">
    <citation type="journal article" date="2018" name="Mol. Biol. Evol.">
        <title>Broad Genomic Sampling Reveals a Smut Pathogenic Ancestry of the Fungal Clade Ustilaginomycotina.</title>
        <authorList>
            <person name="Kijpornyongpan T."/>
            <person name="Mondo S.J."/>
            <person name="Barry K."/>
            <person name="Sandor L."/>
            <person name="Lee J."/>
            <person name="Lipzen A."/>
            <person name="Pangilinan J."/>
            <person name="LaButti K."/>
            <person name="Hainaut M."/>
            <person name="Henrissat B."/>
            <person name="Grigoriev I.V."/>
            <person name="Spatafora J.W."/>
            <person name="Aime M.C."/>
        </authorList>
    </citation>
    <scope>NUCLEOTIDE SEQUENCE [LARGE SCALE GENOMIC DNA]</scope>
    <source>
        <strain evidence="3 4">MCA 4718</strain>
    </source>
</reference>
<dbReference type="SUPFAM" id="SSF51735">
    <property type="entry name" value="NAD(P)-binding Rossmann-fold domains"/>
    <property type="match status" value="1"/>
</dbReference>
<dbReference type="SUPFAM" id="SSF50129">
    <property type="entry name" value="GroES-like"/>
    <property type="match status" value="1"/>
</dbReference>
<dbReference type="Proteomes" id="UP000245942">
    <property type="component" value="Unassembled WGS sequence"/>
</dbReference>
<dbReference type="AlphaFoldDB" id="A0A316TYW8"/>
<proteinExistence type="predicted"/>
<dbReference type="OrthoDB" id="809632at2759"/>
<dbReference type="InterPro" id="IPR045010">
    <property type="entry name" value="MDR_fam"/>
</dbReference>
<dbReference type="GeneID" id="37015140"/>
<dbReference type="SMART" id="SM00829">
    <property type="entry name" value="PKS_ER"/>
    <property type="match status" value="1"/>
</dbReference>
<dbReference type="InterPro" id="IPR041694">
    <property type="entry name" value="ADH_N_2"/>
</dbReference>
<evidence type="ECO:0000259" key="2">
    <source>
        <dbReference type="SMART" id="SM00829"/>
    </source>
</evidence>
<dbReference type="PANTHER" id="PTHR43205:SF42">
    <property type="entry name" value="ALCOHOL DEHYDROGENASE, ZINC-CONTAINING (AFU_ORTHOLOGUE AFUA_7G04530)"/>
    <property type="match status" value="1"/>
</dbReference>
<dbReference type="InterPro" id="IPR011032">
    <property type="entry name" value="GroES-like_sf"/>
</dbReference>
<dbReference type="EMBL" id="KZ819339">
    <property type="protein sequence ID" value="PWN17898.1"/>
    <property type="molecule type" value="Genomic_DNA"/>
</dbReference>
<dbReference type="Gene3D" id="3.40.50.720">
    <property type="entry name" value="NAD(P)-binding Rossmann-like Domain"/>
    <property type="match status" value="1"/>
</dbReference>
<dbReference type="Pfam" id="PF00107">
    <property type="entry name" value="ADH_zinc_N"/>
    <property type="match status" value="1"/>
</dbReference>
<dbReference type="Gene3D" id="3.90.180.10">
    <property type="entry name" value="Medium-chain alcohol dehydrogenases, catalytic domain"/>
    <property type="match status" value="1"/>
</dbReference>
<organism evidence="3 4">
    <name type="scientific">Pseudomicrostroma glucosiphilum</name>
    <dbReference type="NCBI Taxonomy" id="1684307"/>
    <lineage>
        <taxon>Eukaryota</taxon>
        <taxon>Fungi</taxon>
        <taxon>Dikarya</taxon>
        <taxon>Basidiomycota</taxon>
        <taxon>Ustilaginomycotina</taxon>
        <taxon>Exobasidiomycetes</taxon>
        <taxon>Microstromatales</taxon>
        <taxon>Microstromatales incertae sedis</taxon>
        <taxon>Pseudomicrostroma</taxon>
    </lineage>
</organism>
<gene>
    <name evidence="3" type="ORF">BCV69DRAFT_285493</name>
</gene>
<dbReference type="RefSeq" id="XP_025345058.1">
    <property type="nucleotide sequence ID" value="XM_025493406.1"/>
</dbReference>
<keyword evidence="4" id="KW-1185">Reference proteome</keyword>
<accession>A0A316TYW8</accession>
<evidence type="ECO:0000313" key="4">
    <source>
        <dbReference type="Proteomes" id="UP000245942"/>
    </source>
</evidence>
<keyword evidence="1" id="KW-0560">Oxidoreductase</keyword>
<protein>
    <submittedName>
        <fullName evidence="3">NAD(P)-binding protein</fullName>
    </submittedName>
</protein>
<dbReference type="InterPro" id="IPR013149">
    <property type="entry name" value="ADH-like_C"/>
</dbReference>
<sequence>MSSSSLPSSQKQVHLLKRPGRAPLSTEILNVVTAPLPDVSNLASGHVFLKTHFLSLDPSMRPSMDPSKKSYRPPAPLNETFWAGGVGTVIKSNHPEYKEGELVLSSAFGAQEYADMDVAATQRNGFFYKIDPAKGIEPREYLGGLWGTGLAAYLGMKEIAKVKKGDRVLVSGAAGATGGLAIQIARQLGASYIVGVAGGPGKAKYVVEELGADECIDYREANFEKQIASLSDRPEGGMDVYFDNVGGQTLDAALLAMNPNGRIACCGAISGYGGSYEGLKNSFVIVARRLTLQGYIAIGTFWPQDVYQAAIAQLATWLAEKKIATRFHFYEKVGVENFLDALKALFEGKNWGKMLLQVDPEWKGEGSKSAAK</sequence>